<gene>
    <name evidence="5" type="ORF">PHISCL_08573</name>
</gene>
<dbReference type="EMBL" id="MVGC01000450">
    <property type="protein sequence ID" value="RJE19090.1"/>
    <property type="molecule type" value="Genomic_DNA"/>
</dbReference>
<dbReference type="Gene3D" id="1.10.510.10">
    <property type="entry name" value="Transferase(Phosphotransferase) domain 1"/>
    <property type="match status" value="1"/>
</dbReference>
<dbReference type="PROSITE" id="PS00108">
    <property type="entry name" value="PROTEIN_KINASE_ST"/>
    <property type="match status" value="1"/>
</dbReference>
<dbReference type="Pfam" id="PF00069">
    <property type="entry name" value="Pkinase"/>
    <property type="match status" value="1"/>
</dbReference>
<keyword evidence="1" id="KW-0547">Nucleotide-binding</keyword>
<dbReference type="GO" id="GO:0005524">
    <property type="term" value="F:ATP binding"/>
    <property type="evidence" value="ECO:0007669"/>
    <property type="project" value="UniProtKB-KW"/>
</dbReference>
<proteinExistence type="predicted"/>
<dbReference type="STRING" id="2070753.A0A3A2Z8Z7"/>
<dbReference type="InterPro" id="IPR008271">
    <property type="entry name" value="Ser/Thr_kinase_AS"/>
</dbReference>
<evidence type="ECO:0000256" key="1">
    <source>
        <dbReference type="ARBA" id="ARBA00022741"/>
    </source>
</evidence>
<evidence type="ECO:0000313" key="6">
    <source>
        <dbReference type="Proteomes" id="UP000266188"/>
    </source>
</evidence>
<dbReference type="InterPro" id="IPR000719">
    <property type="entry name" value="Prot_kinase_dom"/>
</dbReference>
<name>A0A3A2Z8Z7_9EURO</name>
<evidence type="ECO:0000313" key="5">
    <source>
        <dbReference type="EMBL" id="RJE19090.1"/>
    </source>
</evidence>
<evidence type="ECO:0000256" key="3">
    <source>
        <dbReference type="SAM" id="MobiDB-lite"/>
    </source>
</evidence>
<dbReference type="PROSITE" id="PS50011">
    <property type="entry name" value="PROTEIN_KINASE_DOM"/>
    <property type="match status" value="1"/>
</dbReference>
<feature type="region of interest" description="Disordered" evidence="3">
    <location>
        <begin position="167"/>
        <end position="243"/>
    </location>
</feature>
<dbReference type="InterPro" id="IPR011009">
    <property type="entry name" value="Kinase-like_dom_sf"/>
</dbReference>
<evidence type="ECO:0000259" key="4">
    <source>
        <dbReference type="PROSITE" id="PS50011"/>
    </source>
</evidence>
<dbReference type="GO" id="GO:0035556">
    <property type="term" value="P:intracellular signal transduction"/>
    <property type="evidence" value="ECO:0007669"/>
    <property type="project" value="TreeGrafter"/>
</dbReference>
<feature type="domain" description="Protein kinase" evidence="4">
    <location>
        <begin position="347"/>
        <end position="661"/>
    </location>
</feature>
<dbReference type="GO" id="GO:0005737">
    <property type="term" value="C:cytoplasm"/>
    <property type="evidence" value="ECO:0007669"/>
    <property type="project" value="TreeGrafter"/>
</dbReference>
<dbReference type="SUPFAM" id="SSF56112">
    <property type="entry name" value="Protein kinase-like (PK-like)"/>
    <property type="match status" value="1"/>
</dbReference>
<feature type="region of interest" description="Disordered" evidence="3">
    <location>
        <begin position="105"/>
        <end position="140"/>
    </location>
</feature>
<feature type="compositionally biased region" description="Polar residues" evidence="3">
    <location>
        <begin position="1"/>
        <end position="43"/>
    </location>
</feature>
<dbReference type="SMART" id="SM00220">
    <property type="entry name" value="S_TKc"/>
    <property type="match status" value="1"/>
</dbReference>
<dbReference type="OrthoDB" id="410920at2759"/>
<dbReference type="AlphaFoldDB" id="A0A3A2Z8Z7"/>
<keyword evidence="2" id="KW-0067">ATP-binding</keyword>
<dbReference type="Proteomes" id="UP000266188">
    <property type="component" value="Unassembled WGS sequence"/>
</dbReference>
<feature type="compositionally biased region" description="Low complexity" evidence="3">
    <location>
        <begin position="167"/>
        <end position="194"/>
    </location>
</feature>
<dbReference type="GO" id="GO:0004674">
    <property type="term" value="F:protein serine/threonine kinase activity"/>
    <property type="evidence" value="ECO:0007669"/>
    <property type="project" value="TreeGrafter"/>
</dbReference>
<comment type="caution">
    <text evidence="5">The sequence shown here is derived from an EMBL/GenBank/DDBJ whole genome shotgun (WGS) entry which is preliminary data.</text>
</comment>
<feature type="region of interest" description="Disordered" evidence="3">
    <location>
        <begin position="295"/>
        <end position="322"/>
    </location>
</feature>
<dbReference type="PANTHER" id="PTHR24346">
    <property type="entry name" value="MAP/MICROTUBULE AFFINITY-REGULATING KINASE"/>
    <property type="match status" value="1"/>
</dbReference>
<feature type="compositionally biased region" description="Polar residues" evidence="3">
    <location>
        <begin position="126"/>
        <end position="140"/>
    </location>
</feature>
<dbReference type="FunFam" id="1.10.510.10:FF:000640">
    <property type="entry name" value="Serine/threonine-protein kinase PRR1"/>
    <property type="match status" value="1"/>
</dbReference>
<dbReference type="PANTHER" id="PTHR24346:SF30">
    <property type="entry name" value="MATERNAL EMBRYONIC LEUCINE ZIPPER KINASE"/>
    <property type="match status" value="1"/>
</dbReference>
<accession>A0A3A2Z8Z7</accession>
<reference evidence="6" key="1">
    <citation type="submission" date="2017-02" db="EMBL/GenBank/DDBJ databases">
        <authorList>
            <person name="Tafer H."/>
            <person name="Lopandic K."/>
        </authorList>
    </citation>
    <scope>NUCLEOTIDE SEQUENCE [LARGE SCALE GENOMIC DNA]</scope>
    <source>
        <strain evidence="6">CBS 366.77</strain>
    </source>
</reference>
<sequence>MVDSHASQPTNRSGSFSSQPIDSLRTSAAFSGDNENQNPSNPVVTHDARGLVSSPCVHDQFLSPVNYNMSQHPSSFQSAQPLHVRTDLATNGPMTTANEAGRCVRHSMSSGSLPPRTPSLRGSGPGPNSATDSHSPVSAISSPQLLGINDITPLPSPIGGISWRSSNTDSLSLSRTSSSASRRSSSLSLRPSDSNQILSLTRSRSRSKQYASLDKLGEESSETPSKPRRDGPPTHARNRSLSEYIPPGRSVLLNQRPVVVSGLGSVGGIALSSSVDAKTNTLHREQYLAVQRGIAVTTAGPPTPPRSSRGSEGDGDSEPVISHSLSLGHSDEIYSVRSVQTHQPRKYRKLRELGQGTFSQVSLAVRIEPDTENEMSNDFNLDGVPFTTRKLVAIKIIEHGPAGGADEARLEVSLKREVDILKSVNHPSLVQLKAFGSDDKRALLVLGFCPGGDLFDVAASNPKPMSPELIRRIFAELVAAVRYLHENLIVHRDIKLENILVTIPAGSMDKIADWRTYDRAVVTLSDLGLSRRIPQPPESPLLHTRCGSEDYAAPELLMGQPYDGRSTDAWALGVLLYAMMENRLPFDALPGTRGDPAKLRARTPHRIARCEWSWYRYADEDGDWDPKKGMGMEGARDCVESLLKRNTKRKSLDGIAAMPWVRDAIDVPGGLKRGDREVP</sequence>
<organism evidence="5 6">
    <name type="scientific">Aspergillus sclerotialis</name>
    <dbReference type="NCBI Taxonomy" id="2070753"/>
    <lineage>
        <taxon>Eukaryota</taxon>
        <taxon>Fungi</taxon>
        <taxon>Dikarya</taxon>
        <taxon>Ascomycota</taxon>
        <taxon>Pezizomycotina</taxon>
        <taxon>Eurotiomycetes</taxon>
        <taxon>Eurotiomycetidae</taxon>
        <taxon>Eurotiales</taxon>
        <taxon>Aspergillaceae</taxon>
        <taxon>Aspergillus</taxon>
        <taxon>Aspergillus subgen. Polypaecilum</taxon>
    </lineage>
</organism>
<protein>
    <recommendedName>
        <fullName evidence="4">Protein kinase domain-containing protein</fullName>
    </recommendedName>
</protein>
<evidence type="ECO:0000256" key="2">
    <source>
        <dbReference type="ARBA" id="ARBA00022840"/>
    </source>
</evidence>
<feature type="region of interest" description="Disordered" evidence="3">
    <location>
        <begin position="1"/>
        <end position="47"/>
    </location>
</feature>
<keyword evidence="6" id="KW-1185">Reference proteome</keyword>